<evidence type="ECO:0000256" key="1">
    <source>
        <dbReference type="SAM" id="MobiDB-lite"/>
    </source>
</evidence>
<feature type="compositionally biased region" description="Basic residues" evidence="1">
    <location>
        <begin position="357"/>
        <end position="368"/>
    </location>
</feature>
<feature type="compositionally biased region" description="Polar residues" evidence="1">
    <location>
        <begin position="51"/>
        <end position="61"/>
    </location>
</feature>
<comment type="caution">
    <text evidence="2">The sequence shown here is derived from an EMBL/GenBank/DDBJ whole genome shotgun (WGS) entry which is preliminary data.</text>
</comment>
<reference evidence="2 3" key="1">
    <citation type="submission" date="2015-08" db="EMBL/GenBank/DDBJ databases">
        <title>Next Generation Sequencing and Analysis of the Genome of Puccinia sorghi L Schw, the Causal Agent of Maize Common Rust.</title>
        <authorList>
            <person name="Rochi L."/>
            <person name="Burguener G."/>
            <person name="Darino M."/>
            <person name="Turjanski A."/>
            <person name="Kreff E."/>
            <person name="Dieguez M.J."/>
            <person name="Sacco F."/>
        </authorList>
    </citation>
    <scope>NUCLEOTIDE SEQUENCE [LARGE SCALE GENOMIC DNA]</scope>
    <source>
        <strain evidence="2 3">RO10H11247</strain>
    </source>
</reference>
<proteinExistence type="predicted"/>
<dbReference type="VEuPathDB" id="FungiDB:VP01_361g2"/>
<feature type="compositionally biased region" description="Polar residues" evidence="1">
    <location>
        <begin position="22"/>
        <end position="35"/>
    </location>
</feature>
<dbReference type="OrthoDB" id="2503579at2759"/>
<accession>A0A0L6UUY3</accession>
<feature type="region of interest" description="Disordered" evidence="1">
    <location>
        <begin position="298"/>
        <end position="444"/>
    </location>
</feature>
<feature type="compositionally biased region" description="Low complexity" evidence="1">
    <location>
        <begin position="416"/>
        <end position="429"/>
    </location>
</feature>
<organism evidence="2 3">
    <name type="scientific">Puccinia sorghi</name>
    <dbReference type="NCBI Taxonomy" id="27349"/>
    <lineage>
        <taxon>Eukaryota</taxon>
        <taxon>Fungi</taxon>
        <taxon>Dikarya</taxon>
        <taxon>Basidiomycota</taxon>
        <taxon>Pucciniomycotina</taxon>
        <taxon>Pucciniomycetes</taxon>
        <taxon>Pucciniales</taxon>
        <taxon>Pucciniaceae</taxon>
        <taxon>Puccinia</taxon>
    </lineage>
</organism>
<gene>
    <name evidence="2" type="ORF">VP01_361g2</name>
</gene>
<dbReference type="AlphaFoldDB" id="A0A0L6UUY3"/>
<sequence length="444" mass="48519">MNQLPIPASLLISTDPTQAIKLRSNNNSKTRSNPLYSHPQPPSKRPRRQNKTNYQNAASPPSSEPELVKTNKTSQLRPALPTLPPTPLTPSEIINSSTLSRLFKKSNLVFSQIATSATDLIESDSGTSNELNQLVELLRGDLSSREWLQVVRTLIQPPPEQDDHYQILTQTLEAVQGLFVSAEPVTVPVIATRLAEEGPLQQRRSSAITSRPPAPGASVQQQQPCQETLSHAEQLESLEHCSIQLSRFLGDLQDYRARLAEIRDGCLAIEKRRRALWFLAKILNAAFLRSCPNAGGRPFPPPSSPSSSSSSSSCSEVVPDGPAEGRRKGKKMLGRPQGSGKWEKTQPTVSTDTPKGMQKKKKSKKKKKDQSSGCSSSEISDKDVIMRPSSSSSSPGYLDDPDRSKPPKQFPPPGPSILSAPLPLISSSATNTLDSSFKRKRKNL</sequence>
<dbReference type="EMBL" id="LAVV01008635">
    <property type="protein sequence ID" value="KNZ52309.1"/>
    <property type="molecule type" value="Genomic_DNA"/>
</dbReference>
<feature type="region of interest" description="Disordered" evidence="1">
    <location>
        <begin position="22"/>
        <end position="89"/>
    </location>
</feature>
<dbReference type="Proteomes" id="UP000037035">
    <property type="component" value="Unassembled WGS sequence"/>
</dbReference>
<dbReference type="STRING" id="27349.A0A0L6UUY3"/>
<feature type="region of interest" description="Disordered" evidence="1">
    <location>
        <begin position="198"/>
        <end position="221"/>
    </location>
</feature>
<evidence type="ECO:0000313" key="3">
    <source>
        <dbReference type="Proteomes" id="UP000037035"/>
    </source>
</evidence>
<keyword evidence="3" id="KW-1185">Reference proteome</keyword>
<protein>
    <submittedName>
        <fullName evidence="2">Uncharacterized protein</fullName>
    </submittedName>
</protein>
<feature type="compositionally biased region" description="Low complexity" evidence="1">
    <location>
        <begin position="305"/>
        <end position="315"/>
    </location>
</feature>
<name>A0A0L6UUY3_9BASI</name>
<evidence type="ECO:0000313" key="2">
    <source>
        <dbReference type="EMBL" id="KNZ52309.1"/>
    </source>
</evidence>